<sequence length="77" mass="8689">MRKIQLDKINAVIKLNLLDKKTFLGLAKDKIILCRLLLAGKGYSETRHSSIFLCRGEIMLFNSIGAIHWLSDLGMSI</sequence>
<protein>
    <submittedName>
        <fullName evidence="1">Uncharacterized protein</fullName>
    </submittedName>
</protein>
<gene>
    <name evidence="1" type="ORF">ERS008555_01049</name>
</gene>
<name>A0A0U1HQ74_YERRO</name>
<organism evidence="1 2">
    <name type="scientific">Yersinia rohdei</name>
    <dbReference type="NCBI Taxonomy" id="29485"/>
    <lineage>
        <taxon>Bacteria</taxon>
        <taxon>Pseudomonadati</taxon>
        <taxon>Pseudomonadota</taxon>
        <taxon>Gammaproteobacteria</taxon>
        <taxon>Enterobacterales</taxon>
        <taxon>Yersiniaceae</taxon>
        <taxon>Yersinia</taxon>
    </lineage>
</organism>
<evidence type="ECO:0000313" key="1">
    <source>
        <dbReference type="EMBL" id="CQI88700.1"/>
    </source>
</evidence>
<dbReference type="Proteomes" id="UP000042054">
    <property type="component" value="Unassembled WGS sequence"/>
</dbReference>
<accession>A0A0U1HQ74</accession>
<dbReference type="EMBL" id="CTKE01000004">
    <property type="protein sequence ID" value="CQI88700.1"/>
    <property type="molecule type" value="Genomic_DNA"/>
</dbReference>
<evidence type="ECO:0000313" key="2">
    <source>
        <dbReference type="Proteomes" id="UP000042054"/>
    </source>
</evidence>
<dbReference type="AlphaFoldDB" id="A0A0U1HQ74"/>
<proteinExistence type="predicted"/>
<reference evidence="1 2" key="1">
    <citation type="submission" date="2015-03" db="EMBL/GenBank/DDBJ databases">
        <authorList>
            <person name="Murphy D."/>
        </authorList>
    </citation>
    <scope>NUCLEOTIDE SEQUENCE [LARGE SCALE GENOMIC DNA]</scope>
    <source>
        <strain evidence="1 2">68/02</strain>
    </source>
</reference>